<feature type="transmembrane region" description="Helical" evidence="7">
    <location>
        <begin position="293"/>
        <end position="325"/>
    </location>
</feature>
<dbReference type="PANTHER" id="PTHR21716:SF4">
    <property type="entry name" value="TRANSMEMBRANE PROTEIN 245"/>
    <property type="match status" value="1"/>
</dbReference>
<gene>
    <name evidence="8" type="ORF">IAB19_06625</name>
</gene>
<evidence type="ECO:0000313" key="9">
    <source>
        <dbReference type="Proteomes" id="UP000823631"/>
    </source>
</evidence>
<keyword evidence="5 7" id="KW-0472">Membrane</keyword>
<feature type="transmembrane region" description="Helical" evidence="7">
    <location>
        <begin position="224"/>
        <end position="246"/>
    </location>
</feature>
<reference evidence="8" key="2">
    <citation type="journal article" date="2021" name="PeerJ">
        <title>Extensive microbial diversity within the chicken gut microbiome revealed by metagenomics and culture.</title>
        <authorList>
            <person name="Gilroy R."/>
            <person name="Ravi A."/>
            <person name="Getino M."/>
            <person name="Pursley I."/>
            <person name="Horton D.L."/>
            <person name="Alikhan N.F."/>
            <person name="Baker D."/>
            <person name="Gharbi K."/>
            <person name="Hall N."/>
            <person name="Watson M."/>
            <person name="Adriaenssens E.M."/>
            <person name="Foster-Nyarko E."/>
            <person name="Jarju S."/>
            <person name="Secka A."/>
            <person name="Antonio M."/>
            <person name="Oren A."/>
            <person name="Chaudhuri R.R."/>
            <person name="La Ragione R."/>
            <person name="Hildebrand F."/>
            <person name="Pallen M.J."/>
        </authorList>
    </citation>
    <scope>NUCLEOTIDE SEQUENCE</scope>
    <source>
        <strain evidence="8">17213</strain>
    </source>
</reference>
<dbReference type="PANTHER" id="PTHR21716">
    <property type="entry name" value="TRANSMEMBRANE PROTEIN"/>
    <property type="match status" value="1"/>
</dbReference>
<feature type="transmembrane region" description="Helical" evidence="7">
    <location>
        <begin position="64"/>
        <end position="86"/>
    </location>
</feature>
<name>A0A9D9GTJ7_9GAMM</name>
<protein>
    <submittedName>
        <fullName evidence="8">AI-2E family transporter</fullName>
    </submittedName>
</protein>
<keyword evidence="3 7" id="KW-0812">Transmembrane</keyword>
<evidence type="ECO:0000256" key="7">
    <source>
        <dbReference type="SAM" id="Phobius"/>
    </source>
</evidence>
<feature type="transmembrane region" description="Helical" evidence="7">
    <location>
        <begin position="197"/>
        <end position="218"/>
    </location>
</feature>
<dbReference type="EMBL" id="JADINH010000141">
    <property type="protein sequence ID" value="MBO8416034.1"/>
    <property type="molecule type" value="Genomic_DNA"/>
</dbReference>
<evidence type="ECO:0000256" key="3">
    <source>
        <dbReference type="ARBA" id="ARBA00022692"/>
    </source>
</evidence>
<feature type="transmembrane region" description="Helical" evidence="7">
    <location>
        <begin position="12"/>
        <end position="43"/>
    </location>
</feature>
<accession>A0A9D9GTJ7</accession>
<evidence type="ECO:0000256" key="2">
    <source>
        <dbReference type="ARBA" id="ARBA00009773"/>
    </source>
</evidence>
<comment type="subcellular location">
    <subcellularLocation>
        <location evidence="1">Membrane</location>
        <topology evidence="1">Multi-pass membrane protein</topology>
    </subcellularLocation>
</comment>
<dbReference type="InterPro" id="IPR002549">
    <property type="entry name" value="AI-2E-like"/>
</dbReference>
<dbReference type="Pfam" id="PF01594">
    <property type="entry name" value="AI-2E_transport"/>
    <property type="match status" value="1"/>
</dbReference>
<organism evidence="8 9">
    <name type="scientific">Candidatus Avisuccinivibrio stercorigallinarum</name>
    <dbReference type="NCBI Taxonomy" id="2840704"/>
    <lineage>
        <taxon>Bacteria</taxon>
        <taxon>Pseudomonadati</taxon>
        <taxon>Pseudomonadota</taxon>
        <taxon>Gammaproteobacteria</taxon>
        <taxon>Aeromonadales</taxon>
        <taxon>Succinivibrionaceae</taxon>
        <taxon>Succinivibrionaceae incertae sedis</taxon>
        <taxon>Candidatus Avisuccinivibrio</taxon>
    </lineage>
</organism>
<proteinExistence type="inferred from homology"/>
<evidence type="ECO:0000256" key="5">
    <source>
        <dbReference type="ARBA" id="ARBA00023136"/>
    </source>
</evidence>
<evidence type="ECO:0000256" key="6">
    <source>
        <dbReference type="SAM" id="MobiDB-lite"/>
    </source>
</evidence>
<comment type="caution">
    <text evidence="8">The sequence shown here is derived from an EMBL/GenBank/DDBJ whole genome shotgun (WGS) entry which is preliminary data.</text>
</comment>
<dbReference type="Proteomes" id="UP000823631">
    <property type="component" value="Unassembled WGS sequence"/>
</dbReference>
<sequence length="381" mass="41728">MPNHSRERYFEYTLLVLIVLLGLALIQAALPFLSGILGALTLYMLLRRTNFYLSRKLSPKWSPWLITLVVSVFVLIPLSFAVWYGLNLLNGLQDFNVQAVIDRVKNFVGVVEERTGFNLMSEKSLSFATAKLSGAANMLMSGVNNFAVNIFTAILLLYFLLAGGFKMERYIARLLPFSDLNKKAVIHKVNLIVKSNAIGIPLLALMQAVVAYIGYLIFSVNNPLLFAVLTGCASIIPIVGTMIVWVPLMVLQFVEGSTWQAVGLLIYGGAVISQCDNVLRMFLQRKMANTHPLITIFGVIAGLPLFGFMGVIFGPLIVAMFLLFLDMFAKQYILGQAVADESRVSNSRAKRAPDGSASAPAPVDSANNAKPQDGAAKEEKP</sequence>
<feature type="transmembrane region" description="Helical" evidence="7">
    <location>
        <begin position="253"/>
        <end position="273"/>
    </location>
</feature>
<reference evidence="8" key="1">
    <citation type="submission" date="2020-10" db="EMBL/GenBank/DDBJ databases">
        <authorList>
            <person name="Gilroy R."/>
        </authorList>
    </citation>
    <scope>NUCLEOTIDE SEQUENCE</scope>
    <source>
        <strain evidence="8">17213</strain>
    </source>
</reference>
<dbReference type="AlphaFoldDB" id="A0A9D9GTJ7"/>
<feature type="region of interest" description="Disordered" evidence="6">
    <location>
        <begin position="340"/>
        <end position="381"/>
    </location>
</feature>
<evidence type="ECO:0000256" key="1">
    <source>
        <dbReference type="ARBA" id="ARBA00004141"/>
    </source>
</evidence>
<comment type="similarity">
    <text evidence="2">Belongs to the autoinducer-2 exporter (AI-2E) (TC 2.A.86) family.</text>
</comment>
<keyword evidence="4 7" id="KW-1133">Transmembrane helix</keyword>
<evidence type="ECO:0000313" key="8">
    <source>
        <dbReference type="EMBL" id="MBO8416034.1"/>
    </source>
</evidence>
<feature type="transmembrane region" description="Helical" evidence="7">
    <location>
        <begin position="146"/>
        <end position="165"/>
    </location>
</feature>
<evidence type="ECO:0000256" key="4">
    <source>
        <dbReference type="ARBA" id="ARBA00022989"/>
    </source>
</evidence>
<dbReference type="GO" id="GO:0016020">
    <property type="term" value="C:membrane"/>
    <property type="evidence" value="ECO:0007669"/>
    <property type="project" value="UniProtKB-SubCell"/>
</dbReference>